<dbReference type="SUPFAM" id="SSF46589">
    <property type="entry name" value="tRNA-binding arm"/>
    <property type="match status" value="1"/>
</dbReference>
<reference evidence="17" key="1">
    <citation type="submission" date="2017-09" db="EMBL/GenBank/DDBJ databases">
        <title>Depth-based differentiation of microbial function through sediment-hosted aquifers and enrichment of novel symbionts in the deep terrestrial subsurface.</title>
        <authorList>
            <person name="Probst A.J."/>
            <person name="Ladd B."/>
            <person name="Jarett J.K."/>
            <person name="Geller-Mcgrath D.E."/>
            <person name="Sieber C.M.K."/>
            <person name="Emerson J.B."/>
            <person name="Anantharaman K."/>
            <person name="Thomas B.C."/>
            <person name="Malmstrom R."/>
            <person name="Stieglmeier M."/>
            <person name="Klingl A."/>
            <person name="Woyke T."/>
            <person name="Ryan C.M."/>
            <person name="Banfield J.F."/>
        </authorList>
    </citation>
    <scope>NUCLEOTIDE SEQUENCE [LARGE SCALE GENOMIC DNA]</scope>
</reference>
<comment type="domain">
    <text evidence="10">The C-terminal coiled-coil domain is crucial for aminoacylation activity.</text>
</comment>
<evidence type="ECO:0000256" key="7">
    <source>
        <dbReference type="ARBA" id="ARBA00023146"/>
    </source>
</evidence>
<dbReference type="CDD" id="cd07962">
    <property type="entry name" value="Anticodon_Ia_Val"/>
    <property type="match status" value="1"/>
</dbReference>
<dbReference type="EMBL" id="PFAP01000001">
    <property type="protein sequence ID" value="PIR94646.1"/>
    <property type="molecule type" value="Genomic_DNA"/>
</dbReference>
<dbReference type="Pfam" id="PF08264">
    <property type="entry name" value="Anticodon_1"/>
    <property type="match status" value="1"/>
</dbReference>
<dbReference type="GO" id="GO:0005829">
    <property type="term" value="C:cytosol"/>
    <property type="evidence" value="ECO:0007669"/>
    <property type="project" value="TreeGrafter"/>
</dbReference>
<dbReference type="SUPFAM" id="SSF47323">
    <property type="entry name" value="Anticodon-binding domain of a subclass of class I aminoacyl-tRNA synthetases"/>
    <property type="match status" value="1"/>
</dbReference>
<dbReference type="InterPro" id="IPR002300">
    <property type="entry name" value="aa-tRNA-synth_Ia"/>
</dbReference>
<dbReference type="Pfam" id="PF00133">
    <property type="entry name" value="tRNA-synt_1"/>
    <property type="match status" value="2"/>
</dbReference>
<comment type="similarity">
    <text evidence="9 10">Belongs to the class-I aminoacyl-tRNA synthetase family. ValS type 1 subfamily.</text>
</comment>
<dbReference type="Pfam" id="PF10458">
    <property type="entry name" value="Val_tRNA-synt_C"/>
    <property type="match status" value="1"/>
</dbReference>
<dbReference type="HAMAP" id="MF_02004">
    <property type="entry name" value="Val_tRNA_synth_type1"/>
    <property type="match status" value="1"/>
</dbReference>
<evidence type="ECO:0000259" key="14">
    <source>
        <dbReference type="Pfam" id="PF08264"/>
    </source>
</evidence>
<evidence type="ECO:0000259" key="15">
    <source>
        <dbReference type="Pfam" id="PF10458"/>
    </source>
</evidence>
<dbReference type="Gene3D" id="1.10.287.380">
    <property type="entry name" value="Valyl-tRNA synthetase, C-terminal domain"/>
    <property type="match status" value="1"/>
</dbReference>
<comment type="function">
    <text evidence="10">Catalyzes the attachment of valine to tRNA(Val). As ValRS can inadvertently accommodate and process structurally similar amino acids such as threonine, to avoid such errors, it has a 'posttransfer' editing activity that hydrolyzes mischarged Thr-tRNA(Val) in a tRNA-dependent manner.</text>
</comment>
<dbReference type="EC" id="6.1.1.9" evidence="10"/>
<feature type="short sequence motif" description="'HIGH' region" evidence="10">
    <location>
        <begin position="46"/>
        <end position="56"/>
    </location>
</feature>
<comment type="domain">
    <text evidence="10">ValRS has two distinct active sites: one for aminoacylation and one for editing. The misactivated threonine is translocated from the active site to the editing site.</text>
</comment>
<keyword evidence="3 10" id="KW-0547">Nucleotide-binding</keyword>
<dbReference type="PANTHER" id="PTHR11946:SF93">
    <property type="entry name" value="VALINE--TRNA LIGASE, CHLOROPLASTIC_MITOCHONDRIAL 2"/>
    <property type="match status" value="1"/>
</dbReference>
<keyword evidence="4 10" id="KW-0067">ATP-binding</keyword>
<comment type="caution">
    <text evidence="16">The sequence shown here is derived from an EMBL/GenBank/DDBJ whole genome shotgun (WGS) entry which is preliminary data.</text>
</comment>
<name>A0A2H0V6B2_9BACT</name>
<dbReference type="PRINTS" id="PR00986">
    <property type="entry name" value="TRNASYNTHVAL"/>
</dbReference>
<dbReference type="SMART" id="SM00855">
    <property type="entry name" value="PGAM"/>
    <property type="match status" value="1"/>
</dbReference>
<feature type="binding site" evidence="12">
    <location>
        <position position="513"/>
    </location>
    <ligand>
        <name>substrate</name>
    </ligand>
</feature>
<dbReference type="InterPro" id="IPR009080">
    <property type="entry name" value="tRNAsynth_Ia_anticodon-bd"/>
</dbReference>
<evidence type="ECO:0000313" key="16">
    <source>
        <dbReference type="EMBL" id="PIR94646.1"/>
    </source>
</evidence>
<proteinExistence type="inferred from homology"/>
<dbReference type="GO" id="GO:0004832">
    <property type="term" value="F:valine-tRNA ligase activity"/>
    <property type="evidence" value="ECO:0007669"/>
    <property type="project" value="UniProtKB-UniRule"/>
</dbReference>
<comment type="subunit">
    <text evidence="10">Monomer.</text>
</comment>
<evidence type="ECO:0000256" key="9">
    <source>
        <dbReference type="ARBA" id="ARBA00060830"/>
    </source>
</evidence>
<dbReference type="InterPro" id="IPR029033">
    <property type="entry name" value="His_PPase_superfam"/>
</dbReference>
<dbReference type="InterPro" id="IPR001412">
    <property type="entry name" value="aa-tRNA-synth_I_CS"/>
</dbReference>
<dbReference type="Gene3D" id="3.40.50.1240">
    <property type="entry name" value="Phosphoglycerate mutase-like"/>
    <property type="match status" value="1"/>
</dbReference>
<dbReference type="InterPro" id="IPR002303">
    <property type="entry name" value="Valyl-tRNA_ligase"/>
</dbReference>
<dbReference type="InterPro" id="IPR014729">
    <property type="entry name" value="Rossmann-like_a/b/a_fold"/>
</dbReference>
<evidence type="ECO:0000256" key="11">
    <source>
        <dbReference type="PIRSR" id="PIRSR613078-1"/>
    </source>
</evidence>
<evidence type="ECO:0000256" key="4">
    <source>
        <dbReference type="ARBA" id="ARBA00022840"/>
    </source>
</evidence>
<keyword evidence="1 10" id="KW-0963">Cytoplasm</keyword>
<keyword evidence="7 10" id="KW-0030">Aminoacyl-tRNA synthetase</keyword>
<dbReference type="GO" id="GO:0005524">
    <property type="term" value="F:ATP binding"/>
    <property type="evidence" value="ECO:0007669"/>
    <property type="project" value="UniProtKB-UniRule"/>
</dbReference>
<dbReference type="Proteomes" id="UP000229901">
    <property type="component" value="Unassembled WGS sequence"/>
</dbReference>
<dbReference type="SUPFAM" id="SSF52374">
    <property type="entry name" value="Nucleotidylyl transferase"/>
    <property type="match status" value="1"/>
</dbReference>
<feature type="domain" description="Valyl-tRNA synthetase tRNA-binding arm" evidence="15">
    <location>
        <begin position="1003"/>
        <end position="1068"/>
    </location>
</feature>
<dbReference type="GO" id="GO:0002161">
    <property type="term" value="F:aminoacyl-tRNA deacylase activity"/>
    <property type="evidence" value="ECO:0007669"/>
    <property type="project" value="InterPro"/>
</dbReference>
<dbReference type="PANTHER" id="PTHR11946">
    <property type="entry name" value="VALYL-TRNA SYNTHETASES"/>
    <property type="match status" value="1"/>
</dbReference>
<feature type="binding site" evidence="10">
    <location>
        <position position="734"/>
    </location>
    <ligand>
        <name>ATP</name>
        <dbReference type="ChEBI" id="CHEBI:30616"/>
    </ligand>
</feature>
<evidence type="ECO:0000256" key="3">
    <source>
        <dbReference type="ARBA" id="ARBA00022741"/>
    </source>
</evidence>
<organism evidence="16 17">
    <name type="scientific">Candidatus Falkowbacteria bacterium CG10_big_fil_rev_8_21_14_0_10_39_11</name>
    <dbReference type="NCBI Taxonomy" id="1974565"/>
    <lineage>
        <taxon>Bacteria</taxon>
        <taxon>Candidatus Falkowiibacteriota</taxon>
    </lineage>
</organism>
<dbReference type="InterPro" id="IPR033705">
    <property type="entry name" value="Anticodon_Ia_Val"/>
</dbReference>
<evidence type="ECO:0000256" key="1">
    <source>
        <dbReference type="ARBA" id="ARBA00022490"/>
    </source>
</evidence>
<feature type="active site" description="Proton donor/acceptor" evidence="11">
    <location>
        <position position="537"/>
    </location>
</feature>
<evidence type="ECO:0000313" key="17">
    <source>
        <dbReference type="Proteomes" id="UP000229901"/>
    </source>
</evidence>
<dbReference type="Gene3D" id="3.40.50.620">
    <property type="entry name" value="HUPs"/>
    <property type="match status" value="2"/>
</dbReference>
<feature type="domain" description="Methionyl/Valyl/Leucyl/Isoleucyl-tRNA synthetase anticodon-binding" evidence="14">
    <location>
        <begin position="811"/>
        <end position="946"/>
    </location>
</feature>
<keyword evidence="2 10" id="KW-0436">Ligase</keyword>
<sequence>MKELSKAYNPQEFEADIYRLWEEQDLFNPDTTHPDGEPYSILMPPPNVTGVLHLGHALENALMDIMTRYQRLQGKRTLLLPGTDHAAVATQAKVERLLVEKGIKNPREEFGRQKLLQEIRTYAEESKSTILSQIRKMGTSCDWSRLAYTFDAERSEAVNEVFYRMYHDGLIYKGYRVVNWSVKGQSTCSDDELVHIEREAKLYTFKYSDDLPFAISTTRPETKLGDTAIAVNPNDERYKKYIGENFIVDVGAIKPLKLKVIADENIDPEFGTGAVGVTPAHSPIDFEMYEKQKADGNPIDLISVIGPDGQMTAEAGPDYHGLDVLAARQKFITWLKDNDLFISEEEISQNVGTSDRFGDVVEALPMTQWFVDVNAVIPNRGKSLKLLMKEAVTTGLDGDKKKVVRVTPKRFEKLYFNWIDNLRDWCISRQIWWGHRIPVWYCRDCQESVVSDAKQCTIILQRHGEADSNANDYLNSDVSKVNNRLTEKGRKQVLAAVKKMPQINAIYSSDMERAKETAEIFAEKLKLEIEYDDRLREVGVGDFEGSPDVGDGFNQTRAKFSAWHHDNPHGIESFDELKTRVFASLTDIAFEHPGETVLVVTHGDIARTAQGLHENISDEDIFHLSYPDTGESFEIKITPVTCECGSHDVYQDEYTLDTWFSSGLWPFSTLGWPNNSHDLKDFFPTSWMQMGYEIIFFWMARMILMSSYTLNEIPFKDVYIHGMLRDEKGQKFSKSAGNGIDPVEIAEKYGTDALRLSLISGVTPGNDSRFYLEKVESNRNFINKLWNISRYIFMSSKAKYSDSVPSHSAADDWILSRLNRVIDAVNQLFADYNFSQAAELLREFTRDDFADWYLEIAKVEKKKDDILIYILNNLLRLWHPFIPFVTEAIWRSMGEKSSVMVSSWPKVKSAIVDQEFEAAFAVIPEAITKIRNVRAEYRIDPGKKIPLRINSNAKETMLADNLEIVKALARLDSIEFVSAKPDRSASVVIGPIELYIPLAEVIDIDQEKERLSKELEDIKKYVNSVKKKLDNKSFVDNAPKSVVAGEQVKYEEAEQKMILLHKQLEELK</sequence>
<accession>A0A2H0V6B2</accession>
<evidence type="ECO:0000256" key="2">
    <source>
        <dbReference type="ARBA" id="ARBA00022598"/>
    </source>
</evidence>
<dbReference type="Gene3D" id="1.10.730.10">
    <property type="entry name" value="Isoleucyl-tRNA Synthetase, Domain 1"/>
    <property type="match status" value="1"/>
</dbReference>
<evidence type="ECO:0000256" key="12">
    <source>
        <dbReference type="PIRSR" id="PIRSR613078-2"/>
    </source>
</evidence>
<feature type="domain" description="Aminoacyl-tRNA synthetase class Ia" evidence="13">
    <location>
        <begin position="643"/>
        <end position="765"/>
    </location>
</feature>
<keyword evidence="6 10" id="KW-0175">Coiled coil</keyword>
<evidence type="ECO:0000256" key="8">
    <source>
        <dbReference type="ARBA" id="ARBA00047552"/>
    </source>
</evidence>
<dbReference type="SUPFAM" id="SSF53254">
    <property type="entry name" value="Phosphoglycerate mutase-like"/>
    <property type="match status" value="1"/>
</dbReference>
<evidence type="ECO:0000259" key="13">
    <source>
        <dbReference type="Pfam" id="PF00133"/>
    </source>
</evidence>
<dbReference type="CDD" id="cd07067">
    <property type="entry name" value="HP_PGM_like"/>
    <property type="match status" value="1"/>
</dbReference>
<dbReference type="InterPro" id="IPR013155">
    <property type="entry name" value="M/V/L/I-tRNA-synth_anticd-bd"/>
</dbReference>
<gene>
    <name evidence="10" type="primary">valS</name>
    <name evidence="16" type="ORF">COT97_00090</name>
</gene>
<dbReference type="SUPFAM" id="SSF50677">
    <property type="entry name" value="ValRS/IleRS/LeuRS editing domain"/>
    <property type="match status" value="1"/>
</dbReference>
<comment type="subcellular location">
    <subcellularLocation>
        <location evidence="10">Cytoplasm</location>
    </subcellularLocation>
</comment>
<feature type="active site" description="Tele-phosphohistidine intermediate" evidence="11">
    <location>
        <position position="463"/>
    </location>
</feature>
<evidence type="ECO:0000256" key="5">
    <source>
        <dbReference type="ARBA" id="ARBA00022917"/>
    </source>
</evidence>
<dbReference type="AlphaFoldDB" id="A0A2H0V6B2"/>
<comment type="catalytic activity">
    <reaction evidence="8 10">
        <text>tRNA(Val) + L-valine + ATP = L-valyl-tRNA(Val) + AMP + diphosphate</text>
        <dbReference type="Rhea" id="RHEA:10704"/>
        <dbReference type="Rhea" id="RHEA-COMP:9672"/>
        <dbReference type="Rhea" id="RHEA-COMP:9708"/>
        <dbReference type="ChEBI" id="CHEBI:30616"/>
        <dbReference type="ChEBI" id="CHEBI:33019"/>
        <dbReference type="ChEBI" id="CHEBI:57762"/>
        <dbReference type="ChEBI" id="CHEBI:78442"/>
        <dbReference type="ChEBI" id="CHEBI:78537"/>
        <dbReference type="ChEBI" id="CHEBI:456215"/>
        <dbReference type="EC" id="6.1.1.9"/>
    </reaction>
</comment>
<dbReference type="InterPro" id="IPR010978">
    <property type="entry name" value="tRNA-bd_arm"/>
</dbReference>
<dbReference type="InterPro" id="IPR009008">
    <property type="entry name" value="Val/Leu/Ile-tRNA-synth_edit"/>
</dbReference>
<protein>
    <recommendedName>
        <fullName evidence="10">Valine--tRNA ligase</fullName>
        <ecNumber evidence="10">6.1.1.9</ecNumber>
    </recommendedName>
    <alternativeName>
        <fullName evidence="10">Valyl-tRNA synthetase</fullName>
        <shortName evidence="10">ValRS</shortName>
    </alternativeName>
</protein>
<feature type="binding site" evidence="12">
    <location>
        <begin position="462"/>
        <end position="469"/>
    </location>
    <ligand>
        <name>substrate</name>
    </ligand>
</feature>
<dbReference type="InterPro" id="IPR037118">
    <property type="entry name" value="Val-tRNA_synth_C_sf"/>
</dbReference>
<evidence type="ECO:0000256" key="10">
    <source>
        <dbReference type="HAMAP-Rule" id="MF_02004"/>
    </source>
</evidence>
<dbReference type="GO" id="GO:0006438">
    <property type="term" value="P:valyl-tRNA aminoacylation"/>
    <property type="evidence" value="ECO:0007669"/>
    <property type="project" value="UniProtKB-UniRule"/>
</dbReference>
<dbReference type="InterPro" id="IPR019499">
    <property type="entry name" value="Val-tRNA_synth_tRNA-bd"/>
</dbReference>
<evidence type="ECO:0000256" key="6">
    <source>
        <dbReference type="ARBA" id="ARBA00023054"/>
    </source>
</evidence>
<dbReference type="FunFam" id="1.10.287.380:FF:000001">
    <property type="entry name" value="Valine--tRNA ligase"/>
    <property type="match status" value="1"/>
</dbReference>
<feature type="domain" description="Aminoacyl-tRNA synthetase class Ia" evidence="13">
    <location>
        <begin position="17"/>
        <end position="482"/>
    </location>
</feature>
<keyword evidence="5 10" id="KW-0648">Protein biosynthesis</keyword>
<dbReference type="PROSITE" id="PS00178">
    <property type="entry name" value="AA_TRNA_LIGASE_I"/>
    <property type="match status" value="1"/>
</dbReference>
<dbReference type="InterPro" id="IPR013078">
    <property type="entry name" value="His_Pase_superF_clade-1"/>
</dbReference>
<feature type="short sequence motif" description="'KMSKS' region" evidence="10">
    <location>
        <begin position="731"/>
        <end position="735"/>
    </location>
</feature>
<dbReference type="Gene3D" id="3.90.740.10">
    <property type="entry name" value="Valyl/Leucyl/Isoleucyl-tRNA synthetase, editing domain"/>
    <property type="match status" value="1"/>
</dbReference>